<accession>A0A939JHF0</accession>
<reference evidence="1" key="1">
    <citation type="submission" date="2021-03" db="EMBL/GenBank/DDBJ databases">
        <title>Streptomyces poriferae sp. nov., a novel marine sponge-derived Actinobacteria species with anti-MRSA activity.</title>
        <authorList>
            <person name="Sandoval-Powers M."/>
            <person name="Kralova S."/>
            <person name="Nguyen G.-S."/>
            <person name="Fawwal D."/>
            <person name="Degnes K."/>
            <person name="Klinkenberg G."/>
            <person name="Sletta H."/>
            <person name="Wentzel A."/>
            <person name="Liles M.R."/>
        </authorList>
    </citation>
    <scope>NUCLEOTIDE SEQUENCE</scope>
    <source>
        <strain evidence="1">DSM 41794</strain>
    </source>
</reference>
<evidence type="ECO:0000313" key="1">
    <source>
        <dbReference type="EMBL" id="MBO0511474.1"/>
    </source>
</evidence>
<evidence type="ECO:0000313" key="2">
    <source>
        <dbReference type="Proteomes" id="UP000664167"/>
    </source>
</evidence>
<gene>
    <name evidence="1" type="ORF">J0695_06580</name>
</gene>
<protein>
    <submittedName>
        <fullName evidence="1">Uncharacterized protein</fullName>
    </submittedName>
</protein>
<keyword evidence="2" id="KW-1185">Reference proteome</keyword>
<dbReference type="EMBL" id="JAFLRJ010000057">
    <property type="protein sequence ID" value="MBO0511474.1"/>
    <property type="molecule type" value="Genomic_DNA"/>
</dbReference>
<comment type="caution">
    <text evidence="1">The sequence shown here is derived from an EMBL/GenBank/DDBJ whole genome shotgun (WGS) entry which is preliminary data.</text>
</comment>
<dbReference type="Proteomes" id="UP000664167">
    <property type="component" value="Unassembled WGS sequence"/>
</dbReference>
<sequence>MSFRVYARRVRDRDVPFVRRHRSLKNAAGCCHPLGFDGTQAHLSTAGDVRNDEVALLRALEMLEASRAVRRRLVGL</sequence>
<dbReference type="AlphaFoldDB" id="A0A939JHF0"/>
<organism evidence="1 2">
    <name type="scientific">Streptomyces beijiangensis</name>
    <dbReference type="NCBI Taxonomy" id="163361"/>
    <lineage>
        <taxon>Bacteria</taxon>
        <taxon>Bacillati</taxon>
        <taxon>Actinomycetota</taxon>
        <taxon>Actinomycetes</taxon>
        <taxon>Kitasatosporales</taxon>
        <taxon>Streptomycetaceae</taxon>
        <taxon>Streptomyces</taxon>
    </lineage>
</organism>
<proteinExistence type="predicted"/>
<name>A0A939JHF0_9ACTN</name>